<dbReference type="Proteomes" id="UP001209570">
    <property type="component" value="Unassembled WGS sequence"/>
</dbReference>
<accession>A0AAD5Q7G0</accession>
<dbReference type="AlphaFoldDB" id="A0AAD5Q7G0"/>
<feature type="transmembrane region" description="Helical" evidence="15">
    <location>
        <begin position="405"/>
        <end position="426"/>
    </location>
</feature>
<comment type="catalytic activity">
    <reaction evidence="10">
        <text>D-mannose(out) = D-mannose(in)</text>
        <dbReference type="Rhea" id="RHEA:78391"/>
        <dbReference type="ChEBI" id="CHEBI:4208"/>
    </reaction>
    <physiologicalReaction direction="left-to-right" evidence="10">
        <dbReference type="Rhea" id="RHEA:78392"/>
    </physiologicalReaction>
</comment>
<keyword evidence="3" id="KW-0813">Transport</keyword>
<feature type="transmembrane region" description="Helical" evidence="15">
    <location>
        <begin position="559"/>
        <end position="579"/>
    </location>
</feature>
<dbReference type="PROSITE" id="PS00217">
    <property type="entry name" value="SUGAR_TRANSPORT_2"/>
    <property type="match status" value="1"/>
</dbReference>
<comment type="subunit">
    <text evidence="2">Homodimer.</text>
</comment>
<feature type="transmembrane region" description="Helical" evidence="15">
    <location>
        <begin position="495"/>
        <end position="519"/>
    </location>
</feature>
<evidence type="ECO:0000313" key="18">
    <source>
        <dbReference type="Proteomes" id="UP001209570"/>
    </source>
</evidence>
<proteinExistence type="predicted"/>
<dbReference type="PRINTS" id="PR00171">
    <property type="entry name" value="SUGRTRNSPORT"/>
</dbReference>
<evidence type="ECO:0000259" key="16">
    <source>
        <dbReference type="PROSITE" id="PS50850"/>
    </source>
</evidence>
<evidence type="ECO:0000256" key="8">
    <source>
        <dbReference type="ARBA" id="ARBA00044648"/>
    </source>
</evidence>
<evidence type="ECO:0000256" key="4">
    <source>
        <dbReference type="ARBA" id="ARBA00022692"/>
    </source>
</evidence>
<dbReference type="GO" id="GO:0016020">
    <property type="term" value="C:membrane"/>
    <property type="evidence" value="ECO:0007669"/>
    <property type="project" value="UniProtKB-SubCell"/>
</dbReference>
<comment type="catalytic activity">
    <reaction evidence="9">
        <text>D-xylose(out) = D-xylose(in)</text>
        <dbReference type="Rhea" id="RHEA:78427"/>
        <dbReference type="ChEBI" id="CHEBI:53455"/>
    </reaction>
    <physiologicalReaction direction="left-to-right" evidence="9">
        <dbReference type="Rhea" id="RHEA:78428"/>
    </physiologicalReaction>
</comment>
<dbReference type="Gene3D" id="1.20.1250.20">
    <property type="entry name" value="MFS general substrate transporter like domains"/>
    <property type="match status" value="1"/>
</dbReference>
<evidence type="ECO:0000256" key="10">
    <source>
        <dbReference type="ARBA" id="ARBA00044662"/>
    </source>
</evidence>
<organism evidence="17 18">
    <name type="scientific">Pythium insidiosum</name>
    <name type="common">Pythiosis disease agent</name>
    <dbReference type="NCBI Taxonomy" id="114742"/>
    <lineage>
        <taxon>Eukaryota</taxon>
        <taxon>Sar</taxon>
        <taxon>Stramenopiles</taxon>
        <taxon>Oomycota</taxon>
        <taxon>Peronosporomycetes</taxon>
        <taxon>Pythiales</taxon>
        <taxon>Pythiaceae</taxon>
        <taxon>Pythium</taxon>
    </lineage>
</organism>
<evidence type="ECO:0000256" key="3">
    <source>
        <dbReference type="ARBA" id="ARBA00022448"/>
    </source>
</evidence>
<sequence length="682" mass="73592">MHDPQARREHNAASAVTAAVGPTVPLHHHHLHALHSSGVRRRSSVPLSTVLEIHDDSHHQISGGIPEEEDDAGEEAQFLNDHESASLLGQGDRRSSSAFQRSRRRSSQLVGSAQRRTSVGPAASTPATPLVGSYLLYTTVLITVLLGPQLGWEIAQLNLGVFHNTKDCRSHPVPVGRCIIYPGHTDVQWVFAVMCWVLGAAVGSLFCSVPSDRYGRRAVVVGNAVCMIVGGALQTFSPTIYLFALGRFFNGVASGAGSTITSLFLGEIGPPQQKAGFVVAFQCTGSVGLMAITLVHYAITGSPTSWRWIMAFPMLLGLAQLTLAPAFLVESPKWLLHQRRKKDAAVAFHRLYKSGSFQELEQVVKSEIEKSVRRQIQAAQASETGQAHAGGFWRDAFSSRCYKQFTISCVLCVARQFGGVSAVFYYSSGIFASAGIKDTRLGNVVLSAVNLMAVGVVCFSMKRLPRRTALLGGIGGMVICSIGMTIALVNNSIAAVPLTALYVGCNSLSLNPLPFLVTAEVLPEHIKAQGISFTTFINWFCNLVVGIVFPVIAHYAGNYTFVPFTVLLSVFWVCTYVMLPETKNRTVEQIQQDFNNIAGFLDKLKKAKALDDEQSGKTVKDVELGLPESATATVATVDHLSVNSGRRISASPMPMPGVVAASRRTSAEFVMQPPRPNISRTA</sequence>
<evidence type="ECO:0000256" key="9">
    <source>
        <dbReference type="ARBA" id="ARBA00044656"/>
    </source>
</evidence>
<feature type="transmembrane region" description="Helical" evidence="15">
    <location>
        <begin position="531"/>
        <end position="553"/>
    </location>
</feature>
<comment type="catalytic activity">
    <reaction evidence="8">
        <text>D-glucose(out) = D-glucose(in)</text>
        <dbReference type="Rhea" id="RHEA:60376"/>
        <dbReference type="ChEBI" id="CHEBI:4167"/>
    </reaction>
    <physiologicalReaction direction="left-to-right" evidence="8">
        <dbReference type="Rhea" id="RHEA:60377"/>
    </physiologicalReaction>
</comment>
<dbReference type="InterPro" id="IPR005829">
    <property type="entry name" value="Sugar_transporter_CS"/>
</dbReference>
<evidence type="ECO:0000256" key="14">
    <source>
        <dbReference type="SAM" id="MobiDB-lite"/>
    </source>
</evidence>
<dbReference type="InterPro" id="IPR005828">
    <property type="entry name" value="MFS_sugar_transport-like"/>
</dbReference>
<protein>
    <recommendedName>
        <fullName evidence="13">Hexose transporter 1</fullName>
    </recommendedName>
</protein>
<feature type="transmembrane region" description="Helical" evidence="15">
    <location>
        <begin position="441"/>
        <end position="461"/>
    </location>
</feature>
<keyword evidence="6 15" id="KW-0472">Membrane</keyword>
<dbReference type="InterPro" id="IPR045263">
    <property type="entry name" value="GLUT"/>
</dbReference>
<dbReference type="EMBL" id="JAKCXM010000114">
    <property type="protein sequence ID" value="KAJ0401960.1"/>
    <property type="molecule type" value="Genomic_DNA"/>
</dbReference>
<feature type="transmembrane region" description="Helical" evidence="15">
    <location>
        <begin position="468"/>
        <end position="489"/>
    </location>
</feature>
<feature type="transmembrane region" description="Helical" evidence="15">
    <location>
        <begin position="218"/>
        <end position="236"/>
    </location>
</feature>
<dbReference type="GO" id="GO:0015149">
    <property type="term" value="F:hexose transmembrane transporter activity"/>
    <property type="evidence" value="ECO:0007669"/>
    <property type="project" value="TreeGrafter"/>
</dbReference>
<evidence type="ECO:0000256" key="13">
    <source>
        <dbReference type="ARBA" id="ARBA00044780"/>
    </source>
</evidence>
<gene>
    <name evidence="17" type="ORF">P43SY_002007</name>
</gene>
<feature type="transmembrane region" description="Helical" evidence="15">
    <location>
        <begin position="305"/>
        <end position="329"/>
    </location>
</feature>
<evidence type="ECO:0000256" key="2">
    <source>
        <dbReference type="ARBA" id="ARBA00011738"/>
    </source>
</evidence>
<feature type="domain" description="Major facilitator superfamily (MFS) profile" evidence="16">
    <location>
        <begin position="144"/>
        <end position="583"/>
    </location>
</feature>
<comment type="catalytic activity">
    <reaction evidence="11">
        <text>D-glucosamine(out) = D-glucosamine(in)</text>
        <dbReference type="Rhea" id="RHEA:78423"/>
        <dbReference type="ChEBI" id="CHEBI:58723"/>
    </reaction>
    <physiologicalReaction direction="left-to-right" evidence="11">
        <dbReference type="Rhea" id="RHEA:78424"/>
    </physiologicalReaction>
</comment>
<evidence type="ECO:0000256" key="1">
    <source>
        <dbReference type="ARBA" id="ARBA00004141"/>
    </source>
</evidence>
<feature type="region of interest" description="Disordered" evidence="14">
    <location>
        <begin position="84"/>
        <end position="123"/>
    </location>
</feature>
<feature type="transmembrane region" description="Helical" evidence="15">
    <location>
        <begin position="248"/>
        <end position="265"/>
    </location>
</feature>
<keyword evidence="18" id="KW-1185">Reference proteome</keyword>
<feature type="compositionally biased region" description="Polar residues" evidence="14">
    <location>
        <begin position="108"/>
        <end position="117"/>
    </location>
</feature>
<comment type="catalytic activity">
    <reaction evidence="7">
        <text>D-galactose(in) = D-galactose(out)</text>
        <dbReference type="Rhea" id="RHEA:34915"/>
        <dbReference type="ChEBI" id="CHEBI:4139"/>
    </reaction>
    <physiologicalReaction direction="right-to-left" evidence="7">
        <dbReference type="Rhea" id="RHEA:34917"/>
    </physiologicalReaction>
</comment>
<feature type="region of interest" description="Disordered" evidence="14">
    <location>
        <begin position="55"/>
        <end position="74"/>
    </location>
</feature>
<dbReference type="PANTHER" id="PTHR23503">
    <property type="entry name" value="SOLUTE CARRIER FAMILY 2"/>
    <property type="match status" value="1"/>
</dbReference>
<keyword evidence="4 15" id="KW-0812">Transmembrane</keyword>
<keyword evidence="5 15" id="KW-1133">Transmembrane helix</keyword>
<evidence type="ECO:0000256" key="15">
    <source>
        <dbReference type="SAM" id="Phobius"/>
    </source>
</evidence>
<dbReference type="SUPFAM" id="SSF103473">
    <property type="entry name" value="MFS general substrate transporter"/>
    <property type="match status" value="1"/>
</dbReference>
<evidence type="ECO:0000313" key="17">
    <source>
        <dbReference type="EMBL" id="KAJ0401960.1"/>
    </source>
</evidence>
<comment type="caution">
    <text evidence="17">The sequence shown here is derived from an EMBL/GenBank/DDBJ whole genome shotgun (WGS) entry which is preliminary data.</text>
</comment>
<feature type="transmembrane region" description="Helical" evidence="15">
    <location>
        <begin position="277"/>
        <end position="299"/>
    </location>
</feature>
<evidence type="ECO:0000256" key="12">
    <source>
        <dbReference type="ARBA" id="ARBA00044710"/>
    </source>
</evidence>
<comment type="subcellular location">
    <subcellularLocation>
        <location evidence="1">Membrane</location>
        <topology evidence="1">Multi-pass membrane protein</topology>
    </subcellularLocation>
</comment>
<comment type="catalytic activity">
    <reaction evidence="12">
        <text>D-fructose(out) = D-fructose(in)</text>
        <dbReference type="Rhea" id="RHEA:60372"/>
        <dbReference type="ChEBI" id="CHEBI:37721"/>
    </reaction>
    <physiologicalReaction direction="left-to-right" evidence="12">
        <dbReference type="Rhea" id="RHEA:60373"/>
    </physiologicalReaction>
</comment>
<dbReference type="Pfam" id="PF00083">
    <property type="entry name" value="Sugar_tr"/>
    <property type="match status" value="1"/>
</dbReference>
<evidence type="ECO:0000256" key="5">
    <source>
        <dbReference type="ARBA" id="ARBA00022989"/>
    </source>
</evidence>
<dbReference type="PROSITE" id="PS50850">
    <property type="entry name" value="MFS"/>
    <property type="match status" value="1"/>
</dbReference>
<dbReference type="InterPro" id="IPR020846">
    <property type="entry name" value="MFS_dom"/>
</dbReference>
<evidence type="ECO:0000256" key="6">
    <source>
        <dbReference type="ARBA" id="ARBA00023136"/>
    </source>
</evidence>
<dbReference type="InterPro" id="IPR036259">
    <property type="entry name" value="MFS_trans_sf"/>
</dbReference>
<evidence type="ECO:0000256" key="11">
    <source>
        <dbReference type="ARBA" id="ARBA00044668"/>
    </source>
</evidence>
<feature type="transmembrane region" description="Helical" evidence="15">
    <location>
        <begin position="187"/>
        <end position="206"/>
    </location>
</feature>
<dbReference type="PANTHER" id="PTHR23503:SF8">
    <property type="entry name" value="FACILITATED GLUCOSE TRANSPORTER PROTEIN 1"/>
    <property type="match status" value="1"/>
</dbReference>
<reference evidence="17" key="1">
    <citation type="submission" date="2021-12" db="EMBL/GenBank/DDBJ databases">
        <title>Prjna785345.</title>
        <authorList>
            <person name="Rujirawat T."/>
            <person name="Krajaejun T."/>
        </authorList>
    </citation>
    <scope>NUCLEOTIDE SEQUENCE</scope>
    <source>
        <strain evidence="17">Pi057C3</strain>
    </source>
</reference>
<evidence type="ECO:0000256" key="7">
    <source>
        <dbReference type="ARBA" id="ARBA00044637"/>
    </source>
</evidence>
<name>A0AAD5Q7G0_PYTIN</name>
<dbReference type="InterPro" id="IPR003663">
    <property type="entry name" value="Sugar/inositol_transpt"/>
</dbReference>